<dbReference type="Gene3D" id="3.40.630.30">
    <property type="match status" value="1"/>
</dbReference>
<proteinExistence type="predicted"/>
<dbReference type="CDD" id="cd04301">
    <property type="entry name" value="NAT_SF"/>
    <property type="match status" value="1"/>
</dbReference>
<protein>
    <submittedName>
        <fullName evidence="1">GNAT family N-acetyltransferase</fullName>
    </submittedName>
</protein>
<dbReference type="GeneID" id="83623417"/>
<dbReference type="AlphaFoldDB" id="A0AA46SCS7"/>
<accession>A0AA46SCS7</accession>
<organism evidence="1 2">
    <name type="scientific">Rhodococcus aetherivorans</name>
    <dbReference type="NCBI Taxonomy" id="191292"/>
    <lineage>
        <taxon>Bacteria</taxon>
        <taxon>Bacillati</taxon>
        <taxon>Actinomycetota</taxon>
        <taxon>Actinomycetes</taxon>
        <taxon>Mycobacteriales</taxon>
        <taxon>Nocardiaceae</taxon>
        <taxon>Rhodococcus</taxon>
    </lineage>
</organism>
<evidence type="ECO:0000313" key="2">
    <source>
        <dbReference type="Proteomes" id="UP001163947"/>
    </source>
</evidence>
<dbReference type="Proteomes" id="UP001163947">
    <property type="component" value="Chromosome"/>
</dbReference>
<dbReference type="RefSeq" id="WP_263507768.1">
    <property type="nucleotide sequence ID" value="NZ_CP106982.1"/>
</dbReference>
<dbReference type="EMBL" id="CP106982">
    <property type="protein sequence ID" value="UYF93347.1"/>
    <property type="molecule type" value="Genomic_DNA"/>
</dbReference>
<gene>
    <name evidence="1" type="ORF">OCS65_23345</name>
</gene>
<dbReference type="InterPro" id="IPR016181">
    <property type="entry name" value="Acyl_CoA_acyltransferase"/>
</dbReference>
<reference evidence="1" key="1">
    <citation type="submission" date="2022-09" db="EMBL/GenBank/DDBJ databases">
        <title>The genome sequence of Rhodococcus aetherivorans N1.</title>
        <authorList>
            <person name="Jiang W."/>
        </authorList>
    </citation>
    <scope>NUCLEOTIDE SEQUENCE</scope>
    <source>
        <strain evidence="1">N1</strain>
    </source>
</reference>
<sequence>MISYQWCSELDSGDRDEVLALVAAAAEYDEEAGFSRIHPGDVTSTSRDGVRVSHLPIKARKDLSARDDAPLVIVAYLHLQVDGEGLGTVQFVVHPDYRSRGVATMLVEEIGLGTTADGGWERTGAVALRCWAYSTHPASERLARRFGIPAVGRLWTLFRHLSGPFAIPLDEVAAPEGITTGDARPLGDPAVSRAIDEVLDAASLVPAQRERLADEIRLGSGNVLVATDSSGAKVGFVWSDPALSTHLELDAASVRALVLTETARGAGLGMTLLTMALGALRDAGAQIALIRIDPDDAGAVRTCRLMAFEQEGEHSCYQVGEWAEAPSFRVRPGETSDESCPTLT</sequence>
<evidence type="ECO:0000313" key="1">
    <source>
        <dbReference type="EMBL" id="UYF93347.1"/>
    </source>
</evidence>
<name>A0AA46SCS7_9NOCA</name>
<dbReference type="SUPFAM" id="SSF55729">
    <property type="entry name" value="Acyl-CoA N-acyltransferases (Nat)"/>
    <property type="match status" value="1"/>
</dbReference>